<evidence type="ECO:0008006" key="5">
    <source>
        <dbReference type="Google" id="ProtNLM"/>
    </source>
</evidence>
<sequence>MRRLPLLSAALAAAVLLAGCGAAPPARVEIQQVKVAVPVPCDEPEPERPNMPTEHLPAGADVDMYVQASGAELERREGYEILLRTALANCKRPLKTVNEK</sequence>
<dbReference type="Proteomes" id="UP001647436">
    <property type="component" value="Unassembled WGS sequence"/>
</dbReference>
<dbReference type="RefSeq" id="WP_211456915.1">
    <property type="nucleotide sequence ID" value="NZ_JAANES010000002.1"/>
</dbReference>
<dbReference type="EMBL" id="JAANES010000002">
    <property type="protein sequence ID" value="MBS3019113.1"/>
    <property type="molecule type" value="Genomic_DNA"/>
</dbReference>
<keyword evidence="4" id="KW-1185">Reference proteome</keyword>
<evidence type="ECO:0000256" key="1">
    <source>
        <dbReference type="SAM" id="MobiDB-lite"/>
    </source>
</evidence>
<proteinExistence type="predicted"/>
<feature type="signal peptide" evidence="2">
    <location>
        <begin position="1"/>
        <end position="22"/>
    </location>
</feature>
<evidence type="ECO:0000313" key="4">
    <source>
        <dbReference type="Proteomes" id="UP001647436"/>
    </source>
</evidence>
<name>A0ABS5LRI3_9BURK</name>
<protein>
    <recommendedName>
        <fullName evidence="5">Lipoprotein</fullName>
    </recommendedName>
</protein>
<keyword evidence="2" id="KW-0732">Signal</keyword>
<evidence type="ECO:0000313" key="3">
    <source>
        <dbReference type="EMBL" id="MBS3019113.1"/>
    </source>
</evidence>
<evidence type="ECO:0000256" key="2">
    <source>
        <dbReference type="SAM" id="SignalP"/>
    </source>
</evidence>
<accession>A0ABS5LRI3</accession>
<feature type="region of interest" description="Disordered" evidence="1">
    <location>
        <begin position="41"/>
        <end position="60"/>
    </location>
</feature>
<gene>
    <name evidence="3" type="ORF">DJFAAGMI_01852</name>
</gene>
<feature type="chain" id="PRO_5047094438" description="Lipoprotein" evidence="2">
    <location>
        <begin position="23"/>
        <end position="100"/>
    </location>
</feature>
<comment type="caution">
    <text evidence="3">The sequence shown here is derived from an EMBL/GenBank/DDBJ whole genome shotgun (WGS) entry which is preliminary data.</text>
</comment>
<reference evidence="3 4" key="1">
    <citation type="submission" date="2020-03" db="EMBL/GenBank/DDBJ databases">
        <title>The role of nitrogen metabolism on polyethylene biodegradation.</title>
        <authorList>
            <person name="Peixoto J."/>
            <person name="Vizzotto C.S."/>
            <person name="Ramos A."/>
            <person name="Alves G."/>
            <person name="Steindorff A."/>
            <person name="Kruger R."/>
        </authorList>
    </citation>
    <scope>NUCLEOTIDE SEQUENCE [LARGE SCALE GENOMIC DNA]</scope>
    <source>
        <strain evidence="3 4">PE63</strain>
    </source>
</reference>
<organism evidence="3 4">
    <name type="scientific">Comamonas brasiliensis</name>
    <dbReference type="NCBI Taxonomy" id="1812482"/>
    <lineage>
        <taxon>Bacteria</taxon>
        <taxon>Pseudomonadati</taxon>
        <taxon>Pseudomonadota</taxon>
        <taxon>Betaproteobacteria</taxon>
        <taxon>Burkholderiales</taxon>
        <taxon>Comamonadaceae</taxon>
        <taxon>Comamonas</taxon>
    </lineage>
</organism>
<dbReference type="PROSITE" id="PS51257">
    <property type="entry name" value="PROKAR_LIPOPROTEIN"/>
    <property type="match status" value="1"/>
</dbReference>